<feature type="non-terminal residue" evidence="3">
    <location>
        <position position="1"/>
    </location>
</feature>
<comment type="caution">
    <text evidence="3">The sequence shown here is derived from an EMBL/GenBank/DDBJ whole genome shotgun (WGS) entry which is preliminary data.</text>
</comment>
<feature type="region of interest" description="Disordered" evidence="2">
    <location>
        <begin position="646"/>
        <end position="670"/>
    </location>
</feature>
<evidence type="ECO:0000256" key="1">
    <source>
        <dbReference type="SAM" id="Coils"/>
    </source>
</evidence>
<feature type="coiled-coil region" evidence="1">
    <location>
        <begin position="194"/>
        <end position="235"/>
    </location>
</feature>
<dbReference type="AlphaFoldDB" id="A0A9P1GBB0"/>
<dbReference type="Proteomes" id="UP001152797">
    <property type="component" value="Unassembled WGS sequence"/>
</dbReference>
<feature type="coiled-coil region" evidence="1">
    <location>
        <begin position="36"/>
        <end position="163"/>
    </location>
</feature>
<feature type="region of interest" description="Disordered" evidence="2">
    <location>
        <begin position="584"/>
        <end position="604"/>
    </location>
</feature>
<gene>
    <name evidence="3" type="ORF">C1SCF055_LOCUS29864</name>
</gene>
<evidence type="ECO:0000313" key="3">
    <source>
        <dbReference type="EMBL" id="CAI4004047.1"/>
    </source>
</evidence>
<feature type="coiled-coil region" evidence="1">
    <location>
        <begin position="446"/>
        <end position="524"/>
    </location>
</feature>
<feature type="compositionally biased region" description="Basic and acidic residues" evidence="2">
    <location>
        <begin position="648"/>
        <end position="670"/>
    </location>
</feature>
<evidence type="ECO:0000256" key="2">
    <source>
        <dbReference type="SAM" id="MobiDB-lite"/>
    </source>
</evidence>
<feature type="coiled-coil region" evidence="1">
    <location>
        <begin position="279"/>
        <end position="310"/>
    </location>
</feature>
<feature type="compositionally biased region" description="Basic and acidic residues" evidence="2">
    <location>
        <begin position="584"/>
        <end position="596"/>
    </location>
</feature>
<reference evidence="4" key="2">
    <citation type="submission" date="2024-04" db="EMBL/GenBank/DDBJ databases">
        <authorList>
            <person name="Chen Y."/>
            <person name="Shah S."/>
            <person name="Dougan E. K."/>
            <person name="Thang M."/>
            <person name="Chan C."/>
        </authorList>
    </citation>
    <scope>NUCLEOTIDE SEQUENCE [LARGE SCALE GENOMIC DNA]</scope>
</reference>
<evidence type="ECO:0000313" key="4">
    <source>
        <dbReference type="EMBL" id="CAL1157422.1"/>
    </source>
</evidence>
<feature type="non-terminal residue" evidence="3">
    <location>
        <position position="763"/>
    </location>
</feature>
<name>A0A9P1GBB0_9DINO</name>
<dbReference type="EMBL" id="CAMXCT010003353">
    <property type="protein sequence ID" value="CAI4004047.1"/>
    <property type="molecule type" value="Genomic_DNA"/>
</dbReference>
<protein>
    <submittedName>
        <fullName evidence="3">Uncharacterized protein</fullName>
    </submittedName>
</protein>
<sequence>EVRHLQESVKFLQATDEMSNTVGKLQYRLLLSQWEKGNLQRQLQAAVADLREARRDVLDNEEQVEQERQQHDETEEQLQQQLLLLKAKTVKLQDETSASMPIDKARQLTSRLEEISSRKMELEERLSKVRLELLRNQAETDECRLKAQQAQELMKELKALEQSDDEGNPQRRLLEMAKKLADSKLKELQHKRSLEIAQEQHQHLEKARKADEKEIQNLQREVAQAESKLANQEFQWRAKVLEAQGAGPVVRSSVRRASQGTIETLEQMQAKVVERDARISVLEADLEKSKGDKENAVAEERMKVRKLEIELNLLSDGDTMKLRQQLRAEHDAEVQQISLAAEASVQTLQELLDQTEERLRLQQLEMAQLHEKQVEAQNKHSEETRQLGDEIERLRKDLVEAKHQHGHDADVAARLAPLPPDESARLAESLGSEGLENFGFGVESRLRQHQDQVLSLYHRLEQQQEEFNSLLDQQHQEAKQREEQLREHQLKMQEEFQAREQRLLDSHQEQRQQRDMELQRIQQELAALRSGASAASASQQLQEQVAERHASLALKHNEQLEEQRLSAEQWQQHAQQLERKKEDLEQELRGEQEKHKESHLRKQQAKLRRQLAQKEEQLSSMKKAVEDLKDRVVQLSIRNEREELESGNARRAETEVRKRISGQEEKMQHLKEKVTRLSKELQEAKQLQNQDAYRTAEMDVREADLEKLLQESAKELEMKSSETKRLEAELQRQQRRCAEAEAALKAERGVLEGEARLVKQQGE</sequence>
<reference evidence="3" key="1">
    <citation type="submission" date="2022-10" db="EMBL/GenBank/DDBJ databases">
        <authorList>
            <person name="Chen Y."/>
            <person name="Dougan E. K."/>
            <person name="Chan C."/>
            <person name="Rhodes N."/>
            <person name="Thang M."/>
        </authorList>
    </citation>
    <scope>NUCLEOTIDE SEQUENCE</scope>
</reference>
<proteinExistence type="predicted"/>
<dbReference type="EMBL" id="CAMXCT020003353">
    <property type="protein sequence ID" value="CAL1157422.1"/>
    <property type="molecule type" value="Genomic_DNA"/>
</dbReference>
<keyword evidence="1" id="KW-0175">Coiled coil</keyword>
<evidence type="ECO:0000313" key="5">
    <source>
        <dbReference type="Proteomes" id="UP001152797"/>
    </source>
</evidence>
<accession>A0A9P1GBB0</accession>
<organism evidence="3">
    <name type="scientific">Cladocopium goreaui</name>
    <dbReference type="NCBI Taxonomy" id="2562237"/>
    <lineage>
        <taxon>Eukaryota</taxon>
        <taxon>Sar</taxon>
        <taxon>Alveolata</taxon>
        <taxon>Dinophyceae</taxon>
        <taxon>Suessiales</taxon>
        <taxon>Symbiodiniaceae</taxon>
        <taxon>Cladocopium</taxon>
    </lineage>
</organism>
<feature type="coiled-coil region" evidence="1">
    <location>
        <begin position="338"/>
        <end position="404"/>
    </location>
</feature>
<dbReference type="EMBL" id="CAMXCT030003353">
    <property type="protein sequence ID" value="CAL4791359.1"/>
    <property type="molecule type" value="Genomic_DNA"/>
</dbReference>
<dbReference type="OrthoDB" id="441833at2759"/>
<keyword evidence="5" id="KW-1185">Reference proteome</keyword>